<dbReference type="PRINTS" id="PR00778">
    <property type="entry name" value="HTHARSR"/>
</dbReference>
<dbReference type="SMART" id="SM00418">
    <property type="entry name" value="HTH_ARSR"/>
    <property type="match status" value="1"/>
</dbReference>
<reference evidence="2 3" key="1">
    <citation type="submission" date="2018-10" db="EMBL/GenBank/DDBJ databases">
        <title>Isolation from cow dung.</title>
        <authorList>
            <person name="Ling L."/>
        </authorList>
    </citation>
    <scope>NUCLEOTIDE SEQUENCE [LARGE SCALE GENOMIC DNA]</scope>
    <source>
        <strain evidence="2 3">NEAU-LL90</strain>
    </source>
</reference>
<proteinExistence type="predicted"/>
<dbReference type="InterPro" id="IPR011991">
    <property type="entry name" value="ArsR-like_HTH"/>
</dbReference>
<evidence type="ECO:0000313" key="3">
    <source>
        <dbReference type="Proteomes" id="UP000279275"/>
    </source>
</evidence>
<keyword evidence="3" id="KW-1185">Reference proteome</keyword>
<evidence type="ECO:0000259" key="1">
    <source>
        <dbReference type="PROSITE" id="PS50987"/>
    </source>
</evidence>
<dbReference type="EMBL" id="RFFH01000030">
    <property type="protein sequence ID" value="RMI27816.1"/>
    <property type="molecule type" value="Genomic_DNA"/>
</dbReference>
<dbReference type="AlphaFoldDB" id="A0A3M2KT24"/>
<dbReference type="SUPFAM" id="SSF46785">
    <property type="entry name" value="Winged helix' DNA-binding domain"/>
    <property type="match status" value="1"/>
</dbReference>
<dbReference type="InterPro" id="IPR001845">
    <property type="entry name" value="HTH_ArsR_DNA-bd_dom"/>
</dbReference>
<dbReference type="Proteomes" id="UP000279275">
    <property type="component" value="Unassembled WGS sequence"/>
</dbReference>
<evidence type="ECO:0000313" key="2">
    <source>
        <dbReference type="EMBL" id="RMI27816.1"/>
    </source>
</evidence>
<dbReference type="GO" id="GO:0003700">
    <property type="term" value="F:DNA-binding transcription factor activity"/>
    <property type="evidence" value="ECO:0007669"/>
    <property type="project" value="InterPro"/>
</dbReference>
<dbReference type="InterPro" id="IPR036390">
    <property type="entry name" value="WH_DNA-bd_sf"/>
</dbReference>
<dbReference type="OrthoDB" id="4471357at2"/>
<comment type="caution">
    <text evidence="2">The sequence shown here is derived from an EMBL/GenBank/DDBJ whole genome shotgun (WGS) entry which is preliminary data.</text>
</comment>
<dbReference type="PROSITE" id="PS50987">
    <property type="entry name" value="HTH_ARSR_2"/>
    <property type="match status" value="1"/>
</dbReference>
<dbReference type="RefSeq" id="WP_122192051.1">
    <property type="nucleotide sequence ID" value="NZ_RFFH01000030.1"/>
</dbReference>
<organism evidence="2 3">
    <name type="scientific">Nocardia stercoris</name>
    <dbReference type="NCBI Taxonomy" id="2483361"/>
    <lineage>
        <taxon>Bacteria</taxon>
        <taxon>Bacillati</taxon>
        <taxon>Actinomycetota</taxon>
        <taxon>Actinomycetes</taxon>
        <taxon>Mycobacteriales</taxon>
        <taxon>Nocardiaceae</taxon>
        <taxon>Nocardia</taxon>
    </lineage>
</organism>
<dbReference type="Gene3D" id="1.10.10.10">
    <property type="entry name" value="Winged helix-like DNA-binding domain superfamily/Winged helix DNA-binding domain"/>
    <property type="match status" value="1"/>
</dbReference>
<name>A0A3M2KT24_9NOCA</name>
<sequence length="107" mass="11915">MRGLHHPSTNDIDLLAVLNALADPIRLNIVVRLADRAEHPCTGFDLGITAASMSHHFRVLREAGISATRQDGKHRWLTLRRADLDTRFPGLLDSLLTAAANRKENTR</sequence>
<dbReference type="InterPro" id="IPR036388">
    <property type="entry name" value="WH-like_DNA-bd_sf"/>
</dbReference>
<protein>
    <submittedName>
        <fullName evidence="2">Transcriptional regulator</fullName>
    </submittedName>
</protein>
<dbReference type="CDD" id="cd00090">
    <property type="entry name" value="HTH_ARSR"/>
    <property type="match status" value="1"/>
</dbReference>
<gene>
    <name evidence="2" type="ORF">EBN03_32755</name>
</gene>
<accession>A0A3M2KT24</accession>
<feature type="domain" description="HTH arsR-type" evidence="1">
    <location>
        <begin position="6"/>
        <end position="99"/>
    </location>
</feature>